<reference evidence="1 2" key="1">
    <citation type="submission" date="2016-10" db="EMBL/GenBank/DDBJ databases">
        <authorList>
            <person name="de Groot N.N."/>
        </authorList>
    </citation>
    <scope>NUCLEOTIDE SEQUENCE [LARGE SCALE GENOMIC DNA]</scope>
    <source>
        <strain evidence="1 2">AB35.6</strain>
    </source>
</reference>
<protein>
    <submittedName>
        <fullName evidence="1">Uncharacterized protein</fullName>
    </submittedName>
</protein>
<dbReference type="EMBL" id="FNSD01000001">
    <property type="protein sequence ID" value="SEB40953.1"/>
    <property type="molecule type" value="Genomic_DNA"/>
</dbReference>
<accession>A0A1H4J3X4</accession>
<dbReference type="Proteomes" id="UP000182409">
    <property type="component" value="Unassembled WGS sequence"/>
</dbReference>
<name>A0A1H4J3X4_9BACT</name>
<evidence type="ECO:0000313" key="1">
    <source>
        <dbReference type="EMBL" id="SEB40953.1"/>
    </source>
</evidence>
<organism evidence="1 2">
    <name type="scientific">Terriglobus roseus</name>
    <dbReference type="NCBI Taxonomy" id="392734"/>
    <lineage>
        <taxon>Bacteria</taxon>
        <taxon>Pseudomonadati</taxon>
        <taxon>Acidobacteriota</taxon>
        <taxon>Terriglobia</taxon>
        <taxon>Terriglobales</taxon>
        <taxon>Acidobacteriaceae</taxon>
        <taxon>Terriglobus</taxon>
    </lineage>
</organism>
<proteinExistence type="predicted"/>
<gene>
    <name evidence="1" type="ORF">SAMN05443244_0343</name>
</gene>
<sequence length="258" mass="29644">MLHMTTQATEQTFHTYADQSLESQINAMGSRFDTLFAHLEPPASEMERAYRVQLLSAKNGYRMSRFQFGQVLHTYWFWCLDTRNDQPTAAQKTTFSGLCDLIGVERRTAYNIMEDYRRAKPVHPDFLAVAAMHNIDLAERRNSELVTLLVQHPDLPRTVDIQDRATAVFQKARETVAESRRSREKAAQVALAREAAKSRLDKLTRFLQDLYAGESVATFKTDMESAVKALTFYVRGDNRLATEEDLKNERRKQDQANS</sequence>
<evidence type="ECO:0000313" key="2">
    <source>
        <dbReference type="Proteomes" id="UP000182409"/>
    </source>
</evidence>
<dbReference type="AlphaFoldDB" id="A0A1H4J3X4"/>